<evidence type="ECO:0000313" key="2">
    <source>
        <dbReference type="EMBL" id="ETK02523.1"/>
    </source>
</evidence>
<feature type="compositionally biased region" description="Basic and acidic residues" evidence="1">
    <location>
        <begin position="243"/>
        <end position="257"/>
    </location>
</feature>
<dbReference type="InterPro" id="IPR046228">
    <property type="entry name" value="DUF6261"/>
</dbReference>
<dbReference type="AlphaFoldDB" id="W2C629"/>
<reference evidence="2 3" key="1">
    <citation type="submission" date="2013-11" db="EMBL/GenBank/DDBJ databases">
        <title>Single cell genomics of uncultured Tannerella BU063 (oral taxon 286).</title>
        <authorList>
            <person name="Beall C.J."/>
            <person name="Campbell A.G."/>
            <person name="Griffen A.L."/>
            <person name="Podar M."/>
            <person name="Leys E.J."/>
        </authorList>
    </citation>
    <scope>NUCLEOTIDE SEQUENCE [LARGE SCALE GENOMIC DNA]</scope>
    <source>
        <strain evidence="2">Cell 2</strain>
    </source>
</reference>
<feature type="region of interest" description="Disordered" evidence="1">
    <location>
        <begin position="243"/>
        <end position="386"/>
    </location>
</feature>
<comment type="caution">
    <text evidence="2">The sequence shown here is derived from an EMBL/GenBank/DDBJ whole genome shotgun (WGS) entry which is preliminary data.</text>
</comment>
<accession>W2C629</accession>
<dbReference type="PATRIC" id="fig|1411148.3.peg.509"/>
<protein>
    <submittedName>
        <fullName evidence="2">Uncharacterized protein</fullName>
    </submittedName>
</protein>
<gene>
    <name evidence="2" type="ORF">N425_03820</name>
</gene>
<organism evidence="2 3">
    <name type="scientific">Tannerella sp. oral taxon BU063 isolate Cell 2</name>
    <dbReference type="NCBI Taxonomy" id="1411148"/>
    <lineage>
        <taxon>Bacteria</taxon>
        <taxon>Pseudomonadati</taxon>
        <taxon>Bacteroidota</taxon>
        <taxon>Bacteroidia</taxon>
        <taxon>Bacteroidales</taxon>
        <taxon>Tannerellaceae</taxon>
        <taxon>Tannerella</taxon>
    </lineage>
</organism>
<dbReference type="Pfam" id="PF19775">
    <property type="entry name" value="DUF6261"/>
    <property type="match status" value="1"/>
</dbReference>
<evidence type="ECO:0000256" key="1">
    <source>
        <dbReference type="SAM" id="MobiDB-lite"/>
    </source>
</evidence>
<evidence type="ECO:0000313" key="3">
    <source>
        <dbReference type="Proteomes" id="UP000018837"/>
    </source>
</evidence>
<dbReference type="Proteomes" id="UP000018837">
    <property type="component" value="Unassembled WGS sequence"/>
</dbReference>
<name>W2C629_9BACT</name>
<sequence>MRPVKTIDEPGNSRFPLDLHLDYQQRLYGVITEMEPRKIGLEEADFLQWLTDIKTEEDVVRETRAAKESEALRDKDAERNECLTGLFQEIRQAARSPIVARRESGLLLKTIIDAYKGLQHQRRSGKTAHIDSLLRDLSTAEAAGALKQLEVDTIVSLLRERNEEFKSLREVRSTVAAGANRLAGQAIRKVNDQTLGFIFRYIEAAYIASDNDPDRQVIGRLIDQINQRTRESKISFKRIEGIRKKRLQMKDPVEATDTKAPPKRKRSAAASSASPLMEPTGEAETPQAPPMGTTEAAASSASPPMEPTGEAETPQTPPMGTTEAAASSASPAMESTGEAEPPQAPPMGTTEAATPPASPSMEPTGEAETPQAPPMGTATPTANERS</sequence>
<proteinExistence type="predicted"/>
<dbReference type="EMBL" id="AYUF01000341">
    <property type="protein sequence ID" value="ETK02523.1"/>
    <property type="molecule type" value="Genomic_DNA"/>
</dbReference>